<accession>A0A699L6F3</accession>
<reference evidence="2" key="1">
    <citation type="journal article" date="2019" name="Sci. Rep.">
        <title>Draft genome of Tanacetum cinerariifolium, the natural source of mosquito coil.</title>
        <authorList>
            <person name="Yamashiro T."/>
            <person name="Shiraishi A."/>
            <person name="Satake H."/>
            <person name="Nakayama K."/>
        </authorList>
    </citation>
    <scope>NUCLEOTIDE SEQUENCE</scope>
</reference>
<evidence type="ECO:0000256" key="1">
    <source>
        <dbReference type="SAM" id="MobiDB-lite"/>
    </source>
</evidence>
<proteinExistence type="predicted"/>
<sequence length="326" mass="37667">MFRVDDLEGNEVFVDMREKTIKKVVSTANLVTTAGEVVTRASVEDSAAPTTATTADVDNELTLENTLIEIKEAKLKYFAAKRAEEIRNKPPTKAQQRTLMCTYMRNMEGFKQKDFIGKSFNDIKKIFDKVYKRVNTFVDMDTKNVQESLKKTKAEGSSKRAGQELEQERAKKQKLAKQEHDKVADDDTAELKRYLEIVPEDVAIEATPLSSKSPTIVDYKIYRVGKNNYFKIIRADGNSQNYLHFGTMFKNFNREDLKVLRSIVKERFKKIKPVDDIDNMLFQTLKTMFKPHVKDIIWKYQQGAIKVNNWKLFDSYGVYCVTTKTM</sequence>
<protein>
    <submittedName>
        <fullName evidence="2">Uncharacterized protein</fullName>
    </submittedName>
</protein>
<evidence type="ECO:0000313" key="2">
    <source>
        <dbReference type="EMBL" id="GFB23250.1"/>
    </source>
</evidence>
<feature type="region of interest" description="Disordered" evidence="1">
    <location>
        <begin position="148"/>
        <end position="185"/>
    </location>
</feature>
<gene>
    <name evidence="2" type="ORF">Tci_695221</name>
</gene>
<feature type="non-terminal residue" evidence="2">
    <location>
        <position position="326"/>
    </location>
</feature>
<name>A0A699L6F3_TANCI</name>
<dbReference type="EMBL" id="BKCJ010581264">
    <property type="protein sequence ID" value="GFB23250.1"/>
    <property type="molecule type" value="Genomic_DNA"/>
</dbReference>
<dbReference type="AlphaFoldDB" id="A0A699L6F3"/>
<organism evidence="2">
    <name type="scientific">Tanacetum cinerariifolium</name>
    <name type="common">Dalmatian daisy</name>
    <name type="synonym">Chrysanthemum cinerariifolium</name>
    <dbReference type="NCBI Taxonomy" id="118510"/>
    <lineage>
        <taxon>Eukaryota</taxon>
        <taxon>Viridiplantae</taxon>
        <taxon>Streptophyta</taxon>
        <taxon>Embryophyta</taxon>
        <taxon>Tracheophyta</taxon>
        <taxon>Spermatophyta</taxon>
        <taxon>Magnoliopsida</taxon>
        <taxon>eudicotyledons</taxon>
        <taxon>Gunneridae</taxon>
        <taxon>Pentapetalae</taxon>
        <taxon>asterids</taxon>
        <taxon>campanulids</taxon>
        <taxon>Asterales</taxon>
        <taxon>Asteraceae</taxon>
        <taxon>Asteroideae</taxon>
        <taxon>Anthemideae</taxon>
        <taxon>Anthemidinae</taxon>
        <taxon>Tanacetum</taxon>
    </lineage>
</organism>
<comment type="caution">
    <text evidence="2">The sequence shown here is derived from an EMBL/GenBank/DDBJ whole genome shotgun (WGS) entry which is preliminary data.</text>
</comment>